<dbReference type="SUPFAM" id="SSF56059">
    <property type="entry name" value="Glutathione synthetase ATP-binding domain-like"/>
    <property type="match status" value="2"/>
</dbReference>
<comment type="caution">
    <text evidence="14">Lacks conserved residue(s) required for the propagation of feature annotation.</text>
</comment>
<feature type="binding site" evidence="14">
    <location>
        <position position="248"/>
    </location>
    <ligand>
        <name>ATP</name>
        <dbReference type="ChEBI" id="CHEBI:30616"/>
        <label>1</label>
    </ligand>
</feature>
<dbReference type="InterPro" id="IPR005483">
    <property type="entry name" value="CPSase_dom"/>
</dbReference>
<dbReference type="PANTHER" id="PTHR11405">
    <property type="entry name" value="CARBAMOYLTRANSFERASE FAMILY MEMBER"/>
    <property type="match status" value="1"/>
</dbReference>
<feature type="binding site" evidence="14">
    <location>
        <position position="306"/>
    </location>
    <ligand>
        <name>Mg(2+)</name>
        <dbReference type="ChEBI" id="CHEBI:18420"/>
        <label>2</label>
    </ligand>
</feature>
<dbReference type="PROSITE" id="PS51855">
    <property type="entry name" value="MGS"/>
    <property type="match status" value="1"/>
</dbReference>
<dbReference type="InterPro" id="IPR036897">
    <property type="entry name" value="CarbamoylP_synth_lsu_oligo_sf"/>
</dbReference>
<feature type="binding site" evidence="14">
    <location>
        <position position="213"/>
    </location>
    <ligand>
        <name>ATP</name>
        <dbReference type="ChEBI" id="CHEBI:30616"/>
        <label>1</label>
    </ligand>
</feature>
<feature type="binding site" evidence="14">
    <location>
        <position position="290"/>
    </location>
    <ligand>
        <name>ATP</name>
        <dbReference type="ChEBI" id="CHEBI:30616"/>
        <label>1</label>
    </ligand>
</feature>
<dbReference type="SUPFAM" id="SSF52440">
    <property type="entry name" value="PreATP-grasp domain"/>
    <property type="match status" value="2"/>
</dbReference>
<dbReference type="CDD" id="cd01424">
    <property type="entry name" value="MGS_CPS_II"/>
    <property type="match status" value="1"/>
</dbReference>
<dbReference type="Pfam" id="PF25596">
    <property type="entry name" value="CPSase_L_D1"/>
    <property type="match status" value="2"/>
</dbReference>
<evidence type="ECO:0000259" key="15">
    <source>
        <dbReference type="PROSITE" id="PS50975"/>
    </source>
</evidence>
<feature type="binding site" evidence="14">
    <location>
        <position position="304"/>
    </location>
    <ligand>
        <name>Mn(2+)</name>
        <dbReference type="ChEBI" id="CHEBI:29035"/>
        <label>2</label>
    </ligand>
</feature>
<dbReference type="EMBL" id="JBAHVJ010000006">
    <property type="protein sequence ID" value="MEJ4100014.1"/>
    <property type="molecule type" value="Genomic_DNA"/>
</dbReference>
<evidence type="ECO:0000256" key="4">
    <source>
        <dbReference type="ARBA" id="ARBA00022598"/>
    </source>
</evidence>
<feature type="binding site" evidence="14">
    <location>
        <position position="765"/>
    </location>
    <ligand>
        <name>ATP</name>
        <dbReference type="ChEBI" id="CHEBI:30616"/>
        <label>2</label>
    </ligand>
</feature>
<keyword evidence="10" id="KW-0460">Magnesium</keyword>
<dbReference type="HAMAP" id="MF_01210_B">
    <property type="entry name" value="CPSase_L_chain_B"/>
    <property type="match status" value="1"/>
</dbReference>
<evidence type="ECO:0000256" key="11">
    <source>
        <dbReference type="ARBA" id="ARBA00022975"/>
    </source>
</evidence>
<dbReference type="InterPro" id="IPR036914">
    <property type="entry name" value="MGS-like_dom_sf"/>
</dbReference>
<evidence type="ECO:0000256" key="8">
    <source>
        <dbReference type="ARBA" id="ARBA00022741"/>
    </source>
</evidence>
<feature type="binding site" evidence="14">
    <location>
        <position position="180"/>
    </location>
    <ligand>
        <name>ATP</name>
        <dbReference type="ChEBI" id="CHEBI:30616"/>
        <label>1</label>
    </ligand>
</feature>
<feature type="binding site" evidence="14">
    <location>
        <position position="800"/>
    </location>
    <ligand>
        <name>ATP</name>
        <dbReference type="ChEBI" id="CHEBI:30616"/>
        <label>2</label>
    </ligand>
</feature>
<feature type="binding site" evidence="14">
    <location>
        <position position="852"/>
    </location>
    <ligand>
        <name>Mn(2+)</name>
        <dbReference type="ChEBI" id="CHEBI:29035"/>
        <label>3</label>
    </ligand>
</feature>
<dbReference type="InterPro" id="IPR011761">
    <property type="entry name" value="ATP-grasp"/>
</dbReference>
<dbReference type="PANTHER" id="PTHR11405:SF53">
    <property type="entry name" value="CARBAMOYL-PHOSPHATE SYNTHASE [AMMONIA], MITOCHONDRIAL"/>
    <property type="match status" value="1"/>
</dbReference>
<dbReference type="InterPro" id="IPR011607">
    <property type="entry name" value="MGS-like_dom"/>
</dbReference>
<accession>A0ABU8NYC2</accession>
<evidence type="ECO:0000313" key="17">
    <source>
        <dbReference type="EMBL" id="MEJ4100014.1"/>
    </source>
</evidence>
<dbReference type="SUPFAM" id="SSF52335">
    <property type="entry name" value="Methylglyoxal synthase-like"/>
    <property type="match status" value="1"/>
</dbReference>
<dbReference type="Gene3D" id="3.40.50.20">
    <property type="match status" value="2"/>
</dbReference>
<feature type="binding site" evidence="14">
    <location>
        <position position="174"/>
    </location>
    <ligand>
        <name>ATP</name>
        <dbReference type="ChEBI" id="CHEBI:30616"/>
        <label>1</label>
    </ligand>
</feature>
<dbReference type="PRINTS" id="PR00098">
    <property type="entry name" value="CPSASE"/>
</dbReference>
<dbReference type="Proteomes" id="UP001359781">
    <property type="component" value="Unassembled WGS sequence"/>
</dbReference>
<name>A0ABU8NYC2_9CORY</name>
<dbReference type="Pfam" id="PF02787">
    <property type="entry name" value="CPSase_L_D3"/>
    <property type="match status" value="1"/>
</dbReference>
<proteinExistence type="inferred from homology"/>
<evidence type="ECO:0000256" key="1">
    <source>
        <dbReference type="ARBA" id="ARBA00005077"/>
    </source>
</evidence>
<feature type="binding site" evidence="14">
    <location>
        <position position="798"/>
    </location>
    <ligand>
        <name>ATP</name>
        <dbReference type="ChEBI" id="CHEBI:30616"/>
        <label>2</label>
    </ligand>
</feature>
<feature type="binding site" evidence="14">
    <location>
        <position position="767"/>
    </location>
    <ligand>
        <name>ATP</name>
        <dbReference type="ChEBI" id="CHEBI:30616"/>
        <label>2</label>
    </ligand>
</feature>
<keyword evidence="5 14" id="KW-0028">Amino-acid biosynthesis</keyword>
<feature type="binding site" evidence="14">
    <location>
        <position position="840"/>
    </location>
    <ligand>
        <name>ATP</name>
        <dbReference type="ChEBI" id="CHEBI:30616"/>
        <label>2</label>
    </ligand>
</feature>
<dbReference type="InterPro" id="IPR033937">
    <property type="entry name" value="MGS_CPS_CarB"/>
</dbReference>
<dbReference type="Pfam" id="PF02786">
    <property type="entry name" value="CPSase_L_D2"/>
    <property type="match status" value="2"/>
</dbReference>
<feature type="binding site" evidence="14">
    <location>
        <position position="304"/>
    </location>
    <ligand>
        <name>Mn(2+)</name>
        <dbReference type="ChEBI" id="CHEBI:29035"/>
        <label>1</label>
    </ligand>
</feature>
<reference evidence="17 18" key="1">
    <citation type="submission" date="2024-02" db="EMBL/GenBank/DDBJ databases">
        <title>Whole genome sequencing and characterization of Corynebacterium isolated from the ocular surface of dry eye disease sufferers.</title>
        <authorList>
            <person name="Naqvi M."/>
        </authorList>
    </citation>
    <scope>NUCLEOTIDE SEQUENCE [LARGE SCALE GENOMIC DNA]</scope>
    <source>
        <strain evidence="17 18">PCRF</strain>
    </source>
</reference>
<feature type="binding site" evidence="14">
    <location>
        <position position="304"/>
    </location>
    <ligand>
        <name>Mg(2+)</name>
        <dbReference type="ChEBI" id="CHEBI:18420"/>
        <label>2</label>
    </ligand>
</feature>
<gene>
    <name evidence="14 17" type="primary">carB</name>
    <name evidence="17" type="ORF">V5S96_06555</name>
</gene>
<feature type="domain" description="MGS-like" evidence="16">
    <location>
        <begin position="963"/>
        <end position="1109"/>
    </location>
</feature>
<feature type="binding site" evidence="14">
    <location>
        <position position="840"/>
    </location>
    <ligand>
        <name>Mg(2+)</name>
        <dbReference type="ChEBI" id="CHEBI:18420"/>
        <label>3</label>
    </ligand>
</feature>
<dbReference type="Gene3D" id="3.40.50.1380">
    <property type="entry name" value="Methylglyoxal synthase-like domain"/>
    <property type="match status" value="1"/>
</dbReference>
<keyword evidence="8 14" id="KW-0547">Nucleotide-binding</keyword>
<dbReference type="Gene3D" id="3.30.470.20">
    <property type="entry name" value="ATP-grasp fold, B domain"/>
    <property type="match status" value="2"/>
</dbReference>
<evidence type="ECO:0000313" key="18">
    <source>
        <dbReference type="Proteomes" id="UP001359781"/>
    </source>
</evidence>
<sequence>MPKRNDINHVLVIGSGPIVIGQACEFDYSGTQACRVLKEEGLRVTLINSNPATIMTDPEFADHTYVEPITPEYIDKIFAKEAAQGHPIDAVLATLGGQTALNAAIQLDRQGVLAKHGAELIGADIEAIERGEDRQKFKDIVASIGGESARSRVCHSMEEVHETVAELGLPVVVRPSFTMGGLGSGLAYDEADLERIAGGGLAASPEANVLIEESILGWKEYELELMRDGDDNVVVIASIENVDALGVHTGDSVTVAPAMTLTDREYQKMRDQGIAIIREVGVDTGGCNIQFALNPRDGRLITIEMNPRVSRSSALASKATGFPIAKIAAKLAIGYTLDEITNDITGVTPAAFEPTLDYVIVKAPRFAFEKFVGSDDTLTTTMKSVGEAMGIGRNYIAGLNKVMRSLEQKQAGFWTAPDPEFGSVEEVLADLRRPTEGRMYDAELALRWGASIEQVHEASGIDPWFLAELAELVAFREELTGAQVLTEDLLRRAKVFGLSDAQIARLRPEFAGEEGVRRLRWSLGIRPVYKTVDTCAAEFEARTPYHYSAYELDPAAESEVSPQRDKEKVIILGSGPNRIGQGIEFDYSCVHAALELSRVGYETVMVNCNPETVSTDYDTADRLYFEPLTFEDVMEVYHAESQSGTVAGVIVQLGGQTPLGLAERLEAAGVPVVGTTPESINLAEDRGEFGEVLRRAGLPAPAFGTATSFSEAREVAAGIGYPVLVRPSYVLGGRGMEIVYDESSLSSYIERATELSSDHPVLVDRFLDNAIEIDVDALCDGEEVYLAGVMEHIEEAGIHSGDSACALPPMTLGPEDIENVRRSTAALARGIGVRGLMNVQYALKDDVLYVIEANPRASRTVPFVSKATGVHLAKAASRIMMGATLAELRAEGMIPTSYDGGSLPTTSPIAVKEAVLPFNRFRRPDGSMLDTLLSPEMKSTGEVMGVATNFGAAYAKAEAAAFGGLPTEGTVFVSVANRDKRTLIFPIQRLASLGFKILATAGTASMLRRNGIECEEVLKGSDVRSGARGRSILDRIRGGEVDLILNTPAGSSGARHDGYDIRAAAVNVGVPAVTTVQGVTAAVQGIEALRGEGFTVRALQELEHAPAAQAVEK</sequence>
<evidence type="ECO:0000256" key="3">
    <source>
        <dbReference type="ARBA" id="ARBA00022571"/>
    </source>
</evidence>
<dbReference type="InterPro" id="IPR006275">
    <property type="entry name" value="CPSase_lsu"/>
</dbReference>
<comment type="similarity">
    <text evidence="2 14">Belongs to the CarB family.</text>
</comment>
<evidence type="ECO:0000256" key="7">
    <source>
        <dbReference type="ARBA" id="ARBA00022737"/>
    </source>
</evidence>
<dbReference type="PROSITE" id="PS51257">
    <property type="entry name" value="PROKAR_LIPOPROTEIN"/>
    <property type="match status" value="1"/>
</dbReference>
<dbReference type="EC" id="6.3.4.16" evidence="14"/>
<dbReference type="RefSeq" id="WP_337890364.1">
    <property type="nucleotide sequence ID" value="NZ_JBAHVI010000006.1"/>
</dbReference>
<feature type="binding site" evidence="14">
    <location>
        <position position="852"/>
    </location>
    <ligand>
        <name>Mg(2+)</name>
        <dbReference type="ChEBI" id="CHEBI:18420"/>
        <label>4</label>
    </ligand>
</feature>
<feature type="binding site" evidence="14">
    <location>
        <position position="852"/>
    </location>
    <ligand>
        <name>Mg(2+)</name>
        <dbReference type="ChEBI" id="CHEBI:18420"/>
        <label>3</label>
    </ligand>
</feature>
<dbReference type="PROSITE" id="PS00866">
    <property type="entry name" value="CPSASE_1"/>
    <property type="match status" value="1"/>
</dbReference>
<dbReference type="SMART" id="SM00851">
    <property type="entry name" value="MGS"/>
    <property type="match status" value="1"/>
</dbReference>
<evidence type="ECO:0000256" key="6">
    <source>
        <dbReference type="ARBA" id="ARBA00022723"/>
    </source>
</evidence>
<evidence type="ECO:0000256" key="10">
    <source>
        <dbReference type="ARBA" id="ARBA00022842"/>
    </source>
</evidence>
<comment type="caution">
    <text evidence="17">The sequence shown here is derived from an EMBL/GenBank/DDBJ whole genome shotgun (WGS) entry which is preliminary data.</text>
</comment>
<feature type="binding site" evidence="14">
    <location>
        <position position="852"/>
    </location>
    <ligand>
        <name>ATP</name>
        <dbReference type="ChEBI" id="CHEBI:30616"/>
        <label>2</label>
    </ligand>
</feature>
<evidence type="ECO:0000256" key="9">
    <source>
        <dbReference type="ARBA" id="ARBA00022840"/>
    </source>
</evidence>
<comment type="domain">
    <text evidence="14">The large subunit is composed of 2 ATP-grasp domains that are involved in binding the 2 ATP molecules needed for carbamoyl phosphate synthesis. The N-terminal ATP-grasp domain (referred to as the carboxyphosphate synthetic component) catalyzes the ATP-dependent phosphorylation of hydrogencarbonate to carboxyphosphate and the subsequent nucleophilic attack by ammonia to form a carbamate intermediate. The C-terminal ATP-grasp domain (referred to as the carbamoyl phosphate synthetic component) then catalyzes the phosphorylation of carbamate with the second ATP to form the end product carbamoyl phosphate. The reactive and unstable enzyme intermediates are sequentially channeled from one active site to the next through the interior of the protein over a distance of at least 96 A.</text>
</comment>
<evidence type="ECO:0000256" key="12">
    <source>
        <dbReference type="ARBA" id="ARBA00023211"/>
    </source>
</evidence>
<feature type="domain" description="ATP-grasp" evidence="15">
    <location>
        <begin position="138"/>
        <end position="333"/>
    </location>
</feature>
<keyword evidence="11 14" id="KW-0665">Pyrimidine biosynthesis</keyword>
<feature type="region of interest" description="Allosteric domain" evidence="14">
    <location>
        <begin position="963"/>
        <end position="1113"/>
    </location>
</feature>
<feature type="binding site" evidence="14">
    <location>
        <position position="220"/>
    </location>
    <ligand>
        <name>ATP</name>
        <dbReference type="ChEBI" id="CHEBI:30616"/>
        <label>1</label>
    </ligand>
</feature>
<feature type="binding site" evidence="14">
    <location>
        <position position="854"/>
    </location>
    <ligand>
        <name>Mn(2+)</name>
        <dbReference type="ChEBI" id="CHEBI:29035"/>
        <label>4</label>
    </ligand>
</feature>
<feature type="binding site" evidence="14">
    <location>
        <position position="726"/>
    </location>
    <ligand>
        <name>ATP</name>
        <dbReference type="ChEBI" id="CHEBI:30616"/>
        <label>2</label>
    </ligand>
</feature>
<feature type="binding site" evidence="14">
    <location>
        <position position="840"/>
    </location>
    <ligand>
        <name>Mn(2+)</name>
        <dbReference type="ChEBI" id="CHEBI:29035"/>
        <label>3</label>
    </ligand>
</feature>
<feature type="binding site" evidence="14">
    <location>
        <position position="290"/>
    </location>
    <ligand>
        <name>Mg(2+)</name>
        <dbReference type="ChEBI" id="CHEBI:18420"/>
        <label>1</label>
    </ligand>
</feature>
<feature type="binding site" evidence="14">
    <location>
        <position position="290"/>
    </location>
    <ligand>
        <name>Mn(2+)</name>
        <dbReference type="ChEBI" id="CHEBI:29035"/>
        <label>1</label>
    </ligand>
</feature>
<dbReference type="InterPro" id="IPR013815">
    <property type="entry name" value="ATP_grasp_subdomain_1"/>
</dbReference>
<feature type="binding site" evidence="14">
    <location>
        <position position="134"/>
    </location>
    <ligand>
        <name>ATP</name>
        <dbReference type="ChEBI" id="CHEBI:30616"/>
        <label>1</label>
    </ligand>
</feature>
<evidence type="ECO:0000256" key="2">
    <source>
        <dbReference type="ARBA" id="ARBA00009799"/>
    </source>
</evidence>
<dbReference type="PROSITE" id="PS00867">
    <property type="entry name" value="CPSASE_2"/>
    <property type="match status" value="1"/>
</dbReference>
<comment type="subunit">
    <text evidence="14">Composed of two chains; the small (or glutamine) chain promotes the hydrolysis of glutamine to ammonia, which is used by the large (or ammonia) chain to synthesize carbamoyl phosphate. Tetramer of heterodimers (alpha,beta)4.</text>
</comment>
<feature type="binding site" evidence="14">
    <location>
        <position position="181"/>
    </location>
    <ligand>
        <name>ATP</name>
        <dbReference type="ChEBI" id="CHEBI:30616"/>
        <label>1</label>
    </ligand>
</feature>
<feature type="binding site" evidence="14">
    <location>
        <position position="246"/>
    </location>
    <ligand>
        <name>ATP</name>
        <dbReference type="ChEBI" id="CHEBI:30616"/>
        <label>1</label>
    </ligand>
</feature>
<feature type="binding site" evidence="14">
    <location>
        <position position="772"/>
    </location>
    <ligand>
        <name>ATP</name>
        <dbReference type="ChEBI" id="CHEBI:30616"/>
        <label>2</label>
    </ligand>
</feature>
<dbReference type="NCBIfam" id="NF003671">
    <property type="entry name" value="PRK05294.1"/>
    <property type="match status" value="1"/>
</dbReference>
<comment type="pathway">
    <text evidence="14">Pyrimidine metabolism; UMP biosynthesis via de novo pathway; (S)-dihydroorotate from bicarbonate: step 1/3.</text>
</comment>
<dbReference type="InterPro" id="IPR005480">
    <property type="entry name" value="CPSase_lsu_oligo"/>
</dbReference>
<comment type="catalytic activity">
    <reaction evidence="14">
        <text>hydrogencarbonate + L-glutamine + 2 ATP + H2O = carbamoyl phosphate + L-glutamate + 2 ADP + phosphate + 2 H(+)</text>
        <dbReference type="Rhea" id="RHEA:18633"/>
        <dbReference type="ChEBI" id="CHEBI:15377"/>
        <dbReference type="ChEBI" id="CHEBI:15378"/>
        <dbReference type="ChEBI" id="CHEBI:17544"/>
        <dbReference type="ChEBI" id="CHEBI:29985"/>
        <dbReference type="ChEBI" id="CHEBI:30616"/>
        <dbReference type="ChEBI" id="CHEBI:43474"/>
        <dbReference type="ChEBI" id="CHEBI:58228"/>
        <dbReference type="ChEBI" id="CHEBI:58359"/>
        <dbReference type="ChEBI" id="CHEBI:456216"/>
        <dbReference type="EC" id="6.3.5.5"/>
    </reaction>
</comment>
<keyword evidence="12" id="KW-0464">Manganese</keyword>
<feature type="binding site" evidence="14">
    <location>
        <position position="852"/>
    </location>
    <ligand>
        <name>Mn(2+)</name>
        <dbReference type="ChEBI" id="CHEBI:29035"/>
        <label>4</label>
    </ligand>
</feature>
<feature type="binding site" evidence="14">
    <location>
        <position position="215"/>
    </location>
    <ligand>
        <name>ATP</name>
        <dbReference type="ChEBI" id="CHEBI:30616"/>
        <label>1</label>
    </ligand>
</feature>
<feature type="region of interest" description="Carboxyphosphate synthetic domain" evidence="14">
    <location>
        <begin position="1"/>
        <end position="407"/>
    </location>
</feature>
<feature type="binding site" evidence="14">
    <location>
        <position position="304"/>
    </location>
    <ligand>
        <name>Mg(2+)</name>
        <dbReference type="ChEBI" id="CHEBI:18420"/>
        <label>1</label>
    </ligand>
</feature>
<feature type="domain" description="ATP-grasp" evidence="15">
    <location>
        <begin position="690"/>
        <end position="881"/>
    </location>
</feature>
<comment type="pathway">
    <text evidence="1 14">Amino-acid biosynthesis; L-arginine biosynthesis; carbamoyl phosphate from bicarbonate: step 1/1.</text>
</comment>
<dbReference type="PROSITE" id="PS50975">
    <property type="entry name" value="ATP_GRASP"/>
    <property type="match status" value="2"/>
</dbReference>
<evidence type="ECO:0000256" key="14">
    <source>
        <dbReference type="HAMAP-Rule" id="MF_01210"/>
    </source>
</evidence>
<dbReference type="InterPro" id="IPR005479">
    <property type="entry name" value="CPAse_ATP-bd"/>
</dbReference>
<comment type="function">
    <text evidence="14">Large subunit of the glutamine-dependent carbamoyl phosphate synthetase (CPSase). CPSase catalyzes the formation of carbamoyl phosphate from the ammonia moiety of glutamine, carbonate, and phosphate donated by ATP, constituting the first step of 2 biosynthetic pathways, one leading to arginine and/or urea and the other to pyrimidine nucleotides. The large subunit (synthetase) binds the substrates ammonia (free or transferred from glutamine from the small subunit), hydrogencarbonate and ATP and carries out an ATP-coupled ligase reaction, activating hydrogencarbonate by forming carboxy phosphate which reacts with ammonia to form carbamoyl phosphate.</text>
</comment>
<keyword evidence="6" id="KW-0479">Metal-binding</keyword>
<dbReference type="Pfam" id="PF02142">
    <property type="entry name" value="MGS"/>
    <property type="match status" value="1"/>
</dbReference>
<keyword evidence="4 14" id="KW-0436">Ligase</keyword>
<dbReference type="EC" id="6.3.5.5" evidence="14"/>
<keyword evidence="9 14" id="KW-0067">ATP-binding</keyword>
<dbReference type="SUPFAM" id="SSF48108">
    <property type="entry name" value="Carbamoyl phosphate synthetase, large subunit connection domain"/>
    <property type="match status" value="1"/>
</dbReference>
<keyword evidence="7 14" id="KW-0677">Repeat</keyword>
<feature type="binding site" evidence="14">
    <location>
        <position position="306"/>
    </location>
    <ligand>
        <name>Mn(2+)</name>
        <dbReference type="ChEBI" id="CHEBI:29035"/>
        <label>2</label>
    </ligand>
</feature>
<comment type="cofactor">
    <cofactor evidence="14">
        <name>Mg(2+)</name>
        <dbReference type="ChEBI" id="CHEBI:18420"/>
    </cofactor>
    <cofactor evidence="14">
        <name>Mn(2+)</name>
        <dbReference type="ChEBI" id="CHEBI:29035"/>
    </cofactor>
    <text evidence="14">Binds 4 Mg(2+) or Mn(2+) ions per subunit.</text>
</comment>
<dbReference type="GO" id="GO:0004088">
    <property type="term" value="F:carbamoyl-phosphate synthase (glutamine-hydrolyzing) activity"/>
    <property type="evidence" value="ECO:0007669"/>
    <property type="project" value="UniProtKB-EC"/>
</dbReference>
<feature type="binding site" evidence="14">
    <location>
        <position position="304"/>
    </location>
    <ligand>
        <name>ATP</name>
        <dbReference type="ChEBI" id="CHEBI:30616"/>
        <label>1</label>
    </ligand>
</feature>
<dbReference type="SMART" id="SM01096">
    <property type="entry name" value="CPSase_L_D3"/>
    <property type="match status" value="1"/>
</dbReference>
<evidence type="ECO:0000256" key="5">
    <source>
        <dbReference type="ARBA" id="ARBA00022605"/>
    </source>
</evidence>
<feature type="binding site" evidence="14">
    <location>
        <position position="247"/>
    </location>
    <ligand>
        <name>ATP</name>
        <dbReference type="ChEBI" id="CHEBI:30616"/>
        <label>1</label>
    </ligand>
</feature>
<protein>
    <recommendedName>
        <fullName evidence="14">Carbamoyl phosphate synthase large chain</fullName>
        <ecNumber evidence="14">6.3.4.16</ecNumber>
        <ecNumber evidence="14">6.3.5.5</ecNumber>
    </recommendedName>
    <alternativeName>
        <fullName evidence="14">Carbamoyl phosphate synthetase ammonia chain</fullName>
    </alternativeName>
</protein>
<keyword evidence="3 14" id="KW-0055">Arginine biosynthesis</keyword>
<organism evidence="17 18">
    <name type="scientific">Corynebacterium mastitidis</name>
    <dbReference type="NCBI Taxonomy" id="161890"/>
    <lineage>
        <taxon>Bacteria</taxon>
        <taxon>Bacillati</taxon>
        <taxon>Actinomycetota</taxon>
        <taxon>Actinomycetes</taxon>
        <taxon>Mycobacteriales</taxon>
        <taxon>Corynebacteriaceae</taxon>
        <taxon>Corynebacterium</taxon>
    </lineage>
</organism>
<dbReference type="Gene3D" id="1.10.1030.10">
    <property type="entry name" value="Carbamoyl-phosphate synthetase, large subunit oligomerisation domain"/>
    <property type="match status" value="1"/>
</dbReference>
<dbReference type="NCBIfam" id="NF009455">
    <property type="entry name" value="PRK12815.1"/>
    <property type="match status" value="1"/>
</dbReference>
<keyword evidence="18" id="KW-1185">Reference proteome</keyword>
<feature type="binding site" evidence="14">
    <location>
        <position position="799"/>
    </location>
    <ligand>
        <name>ATP</name>
        <dbReference type="ChEBI" id="CHEBI:30616"/>
        <label>2</label>
    </ligand>
</feature>
<evidence type="ECO:0000256" key="13">
    <source>
        <dbReference type="ARBA" id="ARBA00047359"/>
    </source>
</evidence>
<feature type="binding site" evidence="14">
    <location>
        <position position="854"/>
    </location>
    <ligand>
        <name>Mg(2+)</name>
        <dbReference type="ChEBI" id="CHEBI:18420"/>
        <label>4</label>
    </ligand>
</feature>
<dbReference type="InterPro" id="IPR016185">
    <property type="entry name" value="PreATP-grasp_dom_sf"/>
</dbReference>
<evidence type="ECO:0000259" key="16">
    <source>
        <dbReference type="PROSITE" id="PS51855"/>
    </source>
</evidence>
<dbReference type="Gene3D" id="3.30.1490.20">
    <property type="entry name" value="ATP-grasp fold, A domain"/>
    <property type="match status" value="1"/>
</dbReference>
<dbReference type="NCBIfam" id="TIGR01369">
    <property type="entry name" value="CPSaseII_lrg"/>
    <property type="match status" value="1"/>
</dbReference>
<feature type="binding site" evidence="14">
    <location>
        <position position="797"/>
    </location>
    <ligand>
        <name>ATP</name>
        <dbReference type="ChEBI" id="CHEBI:30616"/>
        <label>2</label>
    </ligand>
</feature>
<dbReference type="InterPro" id="IPR058047">
    <property type="entry name" value="CPSase_preATP-grasp"/>
</dbReference>
<comment type="catalytic activity">
    <reaction evidence="13 14">
        <text>hydrogencarbonate + NH4(+) + 2 ATP = carbamoyl phosphate + 2 ADP + phosphate + 2 H(+)</text>
        <dbReference type="Rhea" id="RHEA:18029"/>
        <dbReference type="ChEBI" id="CHEBI:15378"/>
        <dbReference type="ChEBI" id="CHEBI:17544"/>
        <dbReference type="ChEBI" id="CHEBI:28938"/>
        <dbReference type="ChEBI" id="CHEBI:30616"/>
        <dbReference type="ChEBI" id="CHEBI:43474"/>
        <dbReference type="ChEBI" id="CHEBI:58228"/>
        <dbReference type="ChEBI" id="CHEBI:456216"/>
        <dbReference type="EC" id="6.3.4.16"/>
    </reaction>
</comment>